<comment type="similarity">
    <text evidence="1 4">Belongs to the thiolase-like superfamily. Thiolase family.</text>
</comment>
<dbReference type="RefSeq" id="WP_136432869.1">
    <property type="nucleotide sequence ID" value="NZ_JBHSNS010000004.1"/>
</dbReference>
<evidence type="ECO:0000259" key="6">
    <source>
        <dbReference type="Pfam" id="PF02803"/>
    </source>
</evidence>
<dbReference type="PIRSF" id="PIRSF000429">
    <property type="entry name" value="Ac-CoA_Ac_transf"/>
    <property type="match status" value="1"/>
</dbReference>
<feature type="domain" description="Thiolase C-terminal" evidence="6">
    <location>
        <begin position="256"/>
        <end position="376"/>
    </location>
</feature>
<dbReference type="Proteomes" id="UP001596072">
    <property type="component" value="Unassembled WGS sequence"/>
</dbReference>
<sequence>MRDAVIVEAVRTPIGKRNGTLADVHPADLSAHVLNQLAERSGVDPAVVEDVLWGCVSQIGEQTYDIARTAVLTAGWPESVTGVTIDRQCGSSQQAVHFAAAGLIAGHYDVAVAGGVESMSRVPMGSSTADQQPYPPSFQARYGAPNQGIGAEMIAEKCGLSRDQVNEFALGSHAKAAAAQDGGLFDGELVPVAVGEYNATRDEGVRRGSTLESLNSLKTPFKDDGLISAGNASQISDGAAALLMTTTVKAKELGLRSIARVHTVALAGADPVMMLTAPIPATDKALRRAGLRIDDIGAFEVNEAFAPVPLAWLAETGADERRLNPLGGAIALGHPLGASGARLMTTLIHHMRNNGIRYGLQTMCEAGGQANATIIELVA</sequence>
<dbReference type="SUPFAM" id="SSF53901">
    <property type="entry name" value="Thiolase-like"/>
    <property type="match status" value="2"/>
</dbReference>
<feature type="domain" description="Thiolase N-terminal" evidence="5">
    <location>
        <begin position="5"/>
        <end position="246"/>
    </location>
</feature>
<dbReference type="NCBIfam" id="TIGR01930">
    <property type="entry name" value="AcCoA-C-Actrans"/>
    <property type="match status" value="1"/>
</dbReference>
<dbReference type="InterPro" id="IPR020617">
    <property type="entry name" value="Thiolase_C"/>
</dbReference>
<reference evidence="8" key="1">
    <citation type="journal article" date="2019" name="Int. J. Syst. Evol. Microbiol.">
        <title>The Global Catalogue of Microorganisms (GCM) 10K type strain sequencing project: providing services to taxonomists for standard genome sequencing and annotation.</title>
        <authorList>
            <consortium name="The Broad Institute Genomics Platform"/>
            <consortium name="The Broad Institute Genome Sequencing Center for Infectious Disease"/>
            <person name="Wu L."/>
            <person name="Ma J."/>
        </authorList>
    </citation>
    <scope>NUCLEOTIDE SEQUENCE [LARGE SCALE GENOMIC DNA]</scope>
    <source>
        <strain evidence="8">YIM 94188</strain>
    </source>
</reference>
<dbReference type="PANTHER" id="PTHR43365:SF1">
    <property type="entry name" value="ACETYL-COA C-ACYLTRANSFERASE"/>
    <property type="match status" value="1"/>
</dbReference>
<dbReference type="PANTHER" id="PTHR43365">
    <property type="entry name" value="BLR7806 PROTEIN"/>
    <property type="match status" value="1"/>
</dbReference>
<dbReference type="InterPro" id="IPR002155">
    <property type="entry name" value="Thiolase"/>
</dbReference>
<accession>A0ABW0ZL37</accession>
<dbReference type="EMBL" id="JBHSNS010000004">
    <property type="protein sequence ID" value="MFC5729340.1"/>
    <property type="molecule type" value="Genomic_DNA"/>
</dbReference>
<organism evidence="7 8">
    <name type="scientific">Nocardioides vastitatis</name>
    <dbReference type="NCBI Taxonomy" id="2568655"/>
    <lineage>
        <taxon>Bacteria</taxon>
        <taxon>Bacillati</taxon>
        <taxon>Actinomycetota</taxon>
        <taxon>Actinomycetes</taxon>
        <taxon>Propionibacteriales</taxon>
        <taxon>Nocardioidaceae</taxon>
        <taxon>Nocardioides</taxon>
    </lineage>
</organism>
<dbReference type="CDD" id="cd00751">
    <property type="entry name" value="thiolase"/>
    <property type="match status" value="1"/>
</dbReference>
<keyword evidence="3 4" id="KW-0012">Acyltransferase</keyword>
<evidence type="ECO:0000259" key="5">
    <source>
        <dbReference type="Pfam" id="PF00108"/>
    </source>
</evidence>
<comment type="caution">
    <text evidence="7">The sequence shown here is derived from an EMBL/GenBank/DDBJ whole genome shotgun (WGS) entry which is preliminary data.</text>
</comment>
<evidence type="ECO:0000256" key="1">
    <source>
        <dbReference type="ARBA" id="ARBA00010982"/>
    </source>
</evidence>
<dbReference type="PROSITE" id="PS00737">
    <property type="entry name" value="THIOLASE_2"/>
    <property type="match status" value="1"/>
</dbReference>
<gene>
    <name evidence="7" type="ORF">ACFPQB_10465</name>
</gene>
<dbReference type="InterPro" id="IPR020616">
    <property type="entry name" value="Thiolase_N"/>
</dbReference>
<protein>
    <submittedName>
        <fullName evidence="7">Thiolase family protein</fullName>
    </submittedName>
</protein>
<dbReference type="Pfam" id="PF00108">
    <property type="entry name" value="Thiolase_N"/>
    <property type="match status" value="1"/>
</dbReference>
<keyword evidence="8" id="KW-1185">Reference proteome</keyword>
<evidence type="ECO:0000256" key="2">
    <source>
        <dbReference type="ARBA" id="ARBA00022679"/>
    </source>
</evidence>
<dbReference type="InterPro" id="IPR020613">
    <property type="entry name" value="Thiolase_CS"/>
</dbReference>
<keyword evidence="2 4" id="KW-0808">Transferase</keyword>
<dbReference type="InterPro" id="IPR016039">
    <property type="entry name" value="Thiolase-like"/>
</dbReference>
<dbReference type="Gene3D" id="3.40.47.10">
    <property type="match status" value="2"/>
</dbReference>
<evidence type="ECO:0000313" key="7">
    <source>
        <dbReference type="EMBL" id="MFC5729340.1"/>
    </source>
</evidence>
<proteinExistence type="inferred from homology"/>
<evidence type="ECO:0000313" key="8">
    <source>
        <dbReference type="Proteomes" id="UP001596072"/>
    </source>
</evidence>
<dbReference type="Pfam" id="PF02803">
    <property type="entry name" value="Thiolase_C"/>
    <property type="match status" value="1"/>
</dbReference>
<evidence type="ECO:0000256" key="4">
    <source>
        <dbReference type="RuleBase" id="RU003557"/>
    </source>
</evidence>
<evidence type="ECO:0000256" key="3">
    <source>
        <dbReference type="ARBA" id="ARBA00023315"/>
    </source>
</evidence>
<name>A0ABW0ZL37_9ACTN</name>